<gene>
    <name evidence="2" type="ORF">OEA41_009388</name>
</gene>
<dbReference type="EMBL" id="JASNWA010000009">
    <property type="protein sequence ID" value="KAK3170003.1"/>
    <property type="molecule type" value="Genomic_DNA"/>
</dbReference>
<feature type="region of interest" description="Disordered" evidence="1">
    <location>
        <begin position="58"/>
        <end position="194"/>
    </location>
</feature>
<feature type="compositionally biased region" description="Polar residues" evidence="1">
    <location>
        <begin position="66"/>
        <end position="78"/>
    </location>
</feature>
<evidence type="ECO:0000256" key="1">
    <source>
        <dbReference type="SAM" id="MobiDB-lite"/>
    </source>
</evidence>
<organism evidence="2 3">
    <name type="scientific">Lepraria neglecta</name>
    <dbReference type="NCBI Taxonomy" id="209136"/>
    <lineage>
        <taxon>Eukaryota</taxon>
        <taxon>Fungi</taxon>
        <taxon>Dikarya</taxon>
        <taxon>Ascomycota</taxon>
        <taxon>Pezizomycotina</taxon>
        <taxon>Lecanoromycetes</taxon>
        <taxon>OSLEUM clade</taxon>
        <taxon>Lecanoromycetidae</taxon>
        <taxon>Lecanorales</taxon>
        <taxon>Lecanorineae</taxon>
        <taxon>Stereocaulaceae</taxon>
        <taxon>Lepraria</taxon>
    </lineage>
</organism>
<sequence length="194" mass="20760">MPIKWTPEIDQILLLKILETSNVNADVKAISAAWPDNFEKPTPRAITERLVKIRGTAKSAGAASHFSVSGAKTTSQGGTPRKPRAQKPNGVKKNTTPKKDRGKAGAGKRKRVGRMSDEDASDDSEAEGDFKSEYNDINASDDAESPSKKTKTGGQGKVKVEVDDVEEDGQFHDSGFETGFGGDGTGEMEEGMFA</sequence>
<feature type="compositionally biased region" description="Acidic residues" evidence="1">
    <location>
        <begin position="118"/>
        <end position="127"/>
    </location>
</feature>
<evidence type="ECO:0000313" key="2">
    <source>
        <dbReference type="EMBL" id="KAK3170003.1"/>
    </source>
</evidence>
<protein>
    <submittedName>
        <fullName evidence="2">Uncharacterized protein</fullName>
    </submittedName>
</protein>
<accession>A0AAD9Z5S2</accession>
<comment type="caution">
    <text evidence="2">The sequence shown here is derived from an EMBL/GenBank/DDBJ whole genome shotgun (WGS) entry which is preliminary data.</text>
</comment>
<reference evidence="2" key="1">
    <citation type="submission" date="2022-11" db="EMBL/GenBank/DDBJ databases">
        <title>Chromosomal genome sequence assembly and mating type (MAT) locus characterization of the leprose asexual lichenized fungus Lepraria neglecta (Nyl.) Erichsen.</title>
        <authorList>
            <person name="Allen J.L."/>
            <person name="Pfeffer B."/>
        </authorList>
    </citation>
    <scope>NUCLEOTIDE SEQUENCE</scope>
    <source>
        <strain evidence="2">Allen 5258</strain>
    </source>
</reference>
<keyword evidence="3" id="KW-1185">Reference proteome</keyword>
<evidence type="ECO:0000313" key="3">
    <source>
        <dbReference type="Proteomes" id="UP001276659"/>
    </source>
</evidence>
<proteinExistence type="predicted"/>
<name>A0AAD9Z5S2_9LECA</name>
<dbReference type="AlphaFoldDB" id="A0AAD9Z5S2"/>
<dbReference type="Proteomes" id="UP001276659">
    <property type="component" value="Unassembled WGS sequence"/>
</dbReference>